<feature type="chain" id="PRO_5013249565" evidence="9">
    <location>
        <begin position="27"/>
        <end position="372"/>
    </location>
</feature>
<accession>A0A1R3G692</accession>
<evidence type="ECO:0000256" key="9">
    <source>
        <dbReference type="SAM" id="SignalP"/>
    </source>
</evidence>
<organism evidence="10 11">
    <name type="scientific">Corchorus capsularis</name>
    <name type="common">Jute</name>
    <dbReference type="NCBI Taxonomy" id="210143"/>
    <lineage>
        <taxon>Eukaryota</taxon>
        <taxon>Viridiplantae</taxon>
        <taxon>Streptophyta</taxon>
        <taxon>Embryophyta</taxon>
        <taxon>Tracheophyta</taxon>
        <taxon>Spermatophyta</taxon>
        <taxon>Magnoliopsida</taxon>
        <taxon>eudicotyledons</taxon>
        <taxon>Gunneridae</taxon>
        <taxon>Pentapetalae</taxon>
        <taxon>rosids</taxon>
        <taxon>malvids</taxon>
        <taxon>Malvales</taxon>
        <taxon>Malvaceae</taxon>
        <taxon>Grewioideae</taxon>
        <taxon>Apeibeae</taxon>
        <taxon>Corchorus</taxon>
    </lineage>
</organism>
<keyword evidence="4" id="KW-0964">Secreted</keyword>
<dbReference type="Gramene" id="OMO53599">
    <property type="protein sequence ID" value="OMO53599"/>
    <property type="gene ID" value="CCACVL1_28510"/>
</dbReference>
<evidence type="ECO:0000256" key="6">
    <source>
        <dbReference type="ARBA" id="ARBA00023295"/>
    </source>
</evidence>
<dbReference type="GO" id="GO:0071555">
    <property type="term" value="P:cell wall organization"/>
    <property type="evidence" value="ECO:0007669"/>
    <property type="project" value="UniProtKB-KW"/>
</dbReference>
<comment type="caution">
    <text evidence="10">The sequence shown here is derived from an EMBL/GenBank/DDBJ whole genome shotgun (WGS) entry which is preliminary data.</text>
</comment>
<keyword evidence="5 8" id="KW-0378">Hydrolase</keyword>
<reference evidence="10 11" key="1">
    <citation type="submission" date="2013-09" db="EMBL/GenBank/DDBJ databases">
        <title>Corchorus capsularis genome sequencing.</title>
        <authorList>
            <person name="Alam M."/>
            <person name="Haque M.S."/>
            <person name="Islam M.S."/>
            <person name="Emdad E.M."/>
            <person name="Islam M.M."/>
            <person name="Ahmed B."/>
            <person name="Halim A."/>
            <person name="Hossen Q.M.M."/>
            <person name="Hossain M.Z."/>
            <person name="Ahmed R."/>
            <person name="Khan M.M."/>
            <person name="Islam R."/>
            <person name="Rashid M.M."/>
            <person name="Khan S.A."/>
            <person name="Rahman M.S."/>
            <person name="Alam M."/>
        </authorList>
    </citation>
    <scope>NUCLEOTIDE SEQUENCE [LARGE SCALE GENOMIC DNA]</scope>
    <source>
        <strain evidence="11">cv. CVL-1</strain>
        <tissue evidence="10">Whole seedling</tissue>
    </source>
</reference>
<evidence type="ECO:0000313" key="10">
    <source>
        <dbReference type="EMBL" id="OMO53599.1"/>
    </source>
</evidence>
<keyword evidence="9" id="KW-0732">Signal</keyword>
<comment type="similarity">
    <text evidence="2 8">Belongs to the glycosyl hydrolase 28 family.</text>
</comment>
<dbReference type="STRING" id="210143.A0A1R3G692"/>
<dbReference type="Proteomes" id="UP000188268">
    <property type="component" value="Unassembled WGS sequence"/>
</dbReference>
<sequence>MGLAPFGRRIISAILLLCLALHGCEGQVVKPFNAAEALALARKAAVGAVGPDVKTFNVVDYGAKADGTTNNAFAFIKAFKEACNFNGNAMMVIPDGKFLVGSVVFEGPCSNPSPLIIQVNGYILATPTLYGYPQVDWFNFQKINGLILTGHGTFHGQGATVWQKEVPPSPTNPNHRRPASIKFNNVDNAIIRGITSIDAKGFHIFISNSENFRIFNIDIQAPDTSPNTDGIHMSKSSIVKISKTKIGTDNGLRIKTYMSNIAIKASNIFFQDISMTQVQRPIIINQEYNSIEGSESSKVSISDVYFTNVRGTSASKTAVSLICSKTNPCSNVHLNNVDLKYDGKVDDKLYMSNCTNVQPIYGGIQDPPPCPH</sequence>
<dbReference type="AlphaFoldDB" id="A0A1R3G692"/>
<dbReference type="GO" id="GO:0005975">
    <property type="term" value="P:carbohydrate metabolic process"/>
    <property type="evidence" value="ECO:0007669"/>
    <property type="project" value="InterPro"/>
</dbReference>
<gene>
    <name evidence="10" type="ORF">CCACVL1_28510</name>
</gene>
<dbReference type="SUPFAM" id="SSF51126">
    <property type="entry name" value="Pectin lyase-like"/>
    <property type="match status" value="1"/>
</dbReference>
<feature type="signal peptide" evidence="9">
    <location>
        <begin position="1"/>
        <end position="26"/>
    </location>
</feature>
<dbReference type="PANTHER" id="PTHR31375">
    <property type="match status" value="1"/>
</dbReference>
<proteinExistence type="inferred from homology"/>
<evidence type="ECO:0000256" key="4">
    <source>
        <dbReference type="ARBA" id="ARBA00022525"/>
    </source>
</evidence>
<evidence type="ECO:0000256" key="7">
    <source>
        <dbReference type="ARBA" id="ARBA00023316"/>
    </source>
</evidence>
<keyword evidence="7" id="KW-0961">Cell wall biogenesis/degradation</keyword>
<protein>
    <submittedName>
        <fullName evidence="10">Glycoside hydrolase, family 28</fullName>
    </submittedName>
</protein>
<dbReference type="GO" id="GO:0004650">
    <property type="term" value="F:polygalacturonase activity"/>
    <property type="evidence" value="ECO:0007669"/>
    <property type="project" value="InterPro"/>
</dbReference>
<dbReference type="InterPro" id="IPR011050">
    <property type="entry name" value="Pectin_lyase_fold/virulence"/>
</dbReference>
<keyword evidence="11" id="KW-1185">Reference proteome</keyword>
<comment type="subcellular location">
    <subcellularLocation>
        <location evidence="1">Secreted</location>
        <location evidence="1">Cell wall</location>
    </subcellularLocation>
</comment>
<evidence type="ECO:0000256" key="5">
    <source>
        <dbReference type="ARBA" id="ARBA00022801"/>
    </source>
</evidence>
<keyword evidence="6 8" id="KW-0326">Glycosidase</keyword>
<evidence type="ECO:0000313" key="11">
    <source>
        <dbReference type="Proteomes" id="UP000188268"/>
    </source>
</evidence>
<keyword evidence="3" id="KW-0134">Cell wall</keyword>
<evidence type="ECO:0000256" key="3">
    <source>
        <dbReference type="ARBA" id="ARBA00022512"/>
    </source>
</evidence>
<name>A0A1R3G692_COCAP</name>
<dbReference type="InterPro" id="IPR012334">
    <property type="entry name" value="Pectin_lyas_fold"/>
</dbReference>
<dbReference type="OMA" id="QANDCKT"/>
<dbReference type="EMBL" id="AWWV01015160">
    <property type="protein sequence ID" value="OMO53599.1"/>
    <property type="molecule type" value="Genomic_DNA"/>
</dbReference>
<evidence type="ECO:0000256" key="1">
    <source>
        <dbReference type="ARBA" id="ARBA00004191"/>
    </source>
</evidence>
<evidence type="ECO:0000256" key="8">
    <source>
        <dbReference type="RuleBase" id="RU361169"/>
    </source>
</evidence>
<evidence type="ECO:0000256" key="2">
    <source>
        <dbReference type="ARBA" id="ARBA00008834"/>
    </source>
</evidence>
<dbReference type="Pfam" id="PF00295">
    <property type="entry name" value="Glyco_hydro_28"/>
    <property type="match status" value="1"/>
</dbReference>
<dbReference type="Gene3D" id="2.160.20.10">
    <property type="entry name" value="Single-stranded right-handed beta-helix, Pectin lyase-like"/>
    <property type="match status" value="2"/>
</dbReference>
<dbReference type="InterPro" id="IPR000743">
    <property type="entry name" value="Glyco_hydro_28"/>
</dbReference>
<dbReference type="OrthoDB" id="187139at2759"/>